<dbReference type="EC" id="1.1.1.8" evidence="6"/>
<gene>
    <name evidence="9" type="ORF">RCL2_002646800</name>
</gene>
<feature type="domain" description="Glycerol-3-phosphate dehydrogenase NAD-dependent N-terminal" evidence="7">
    <location>
        <begin position="12"/>
        <end position="179"/>
    </location>
</feature>
<feature type="domain" description="Glycerol-3-phosphate dehydrogenase NAD-dependent C-terminal" evidence="8">
    <location>
        <begin position="200"/>
        <end position="344"/>
    </location>
</feature>
<dbReference type="PANTHER" id="PTHR11728">
    <property type="entry name" value="GLYCEROL-3-PHOSPHATE DEHYDROGENASE"/>
    <property type="match status" value="1"/>
</dbReference>
<reference evidence="9" key="1">
    <citation type="submission" date="2019-10" db="EMBL/GenBank/DDBJ databases">
        <title>Conservation and host-specific expression of non-tandemly repeated heterogenous ribosome RNA gene in arbuscular mycorrhizal fungi.</title>
        <authorList>
            <person name="Maeda T."/>
            <person name="Kobayashi Y."/>
            <person name="Nakagawa T."/>
            <person name="Ezawa T."/>
            <person name="Yamaguchi K."/>
            <person name="Bino T."/>
            <person name="Nishimoto Y."/>
            <person name="Shigenobu S."/>
            <person name="Kawaguchi M."/>
        </authorList>
    </citation>
    <scope>NUCLEOTIDE SEQUENCE</scope>
    <source>
        <strain evidence="9">HR1</strain>
    </source>
</reference>
<dbReference type="SUPFAM" id="SSF51735">
    <property type="entry name" value="NAD(P)-binding Rossmann-fold domains"/>
    <property type="match status" value="1"/>
</dbReference>
<comment type="caution">
    <text evidence="9">The sequence shown here is derived from an EMBL/GenBank/DDBJ whole genome shotgun (WGS) entry which is preliminary data.</text>
</comment>
<evidence type="ECO:0000256" key="4">
    <source>
        <dbReference type="ARBA" id="ARBA00048683"/>
    </source>
</evidence>
<dbReference type="InterPro" id="IPR036291">
    <property type="entry name" value="NAD(P)-bd_dom_sf"/>
</dbReference>
<dbReference type="InterPro" id="IPR011128">
    <property type="entry name" value="G3P_DH_NAD-dep_N"/>
</dbReference>
<dbReference type="FunFam" id="1.10.1040.10:FF:000004">
    <property type="entry name" value="Glycerol-3-phosphate dehydrogenase [NAD(+)]"/>
    <property type="match status" value="1"/>
</dbReference>
<dbReference type="Proteomes" id="UP000615446">
    <property type="component" value="Unassembled WGS sequence"/>
</dbReference>
<evidence type="ECO:0000313" key="9">
    <source>
        <dbReference type="EMBL" id="GES99992.1"/>
    </source>
</evidence>
<dbReference type="GO" id="GO:0005634">
    <property type="term" value="C:nucleus"/>
    <property type="evidence" value="ECO:0007669"/>
    <property type="project" value="TreeGrafter"/>
</dbReference>
<evidence type="ECO:0000256" key="6">
    <source>
        <dbReference type="RuleBase" id="RU361243"/>
    </source>
</evidence>
<dbReference type="GO" id="GO:0042803">
    <property type="term" value="F:protein homodimerization activity"/>
    <property type="evidence" value="ECO:0007669"/>
    <property type="project" value="InterPro"/>
</dbReference>
<protein>
    <recommendedName>
        <fullName evidence="6">Glycerol-3-phosphate dehydrogenase [NAD(+)]</fullName>
        <ecNumber evidence="6">1.1.1.8</ecNumber>
    </recommendedName>
</protein>
<organism evidence="9 10">
    <name type="scientific">Rhizophagus clarus</name>
    <dbReference type="NCBI Taxonomy" id="94130"/>
    <lineage>
        <taxon>Eukaryota</taxon>
        <taxon>Fungi</taxon>
        <taxon>Fungi incertae sedis</taxon>
        <taxon>Mucoromycota</taxon>
        <taxon>Glomeromycotina</taxon>
        <taxon>Glomeromycetes</taxon>
        <taxon>Glomerales</taxon>
        <taxon>Glomeraceae</taxon>
        <taxon>Rhizophagus</taxon>
    </lineage>
</organism>
<sequence>MIKEARIVDVEKVAVIGSGNWGTVIARMLGTNVVQQKGFDHEIKMWVFEEMIGERKLTDLINEKHENIKYLPGIRIPDNIIAVSDILEAAKDATILVIVIPHQFVRDVCDKLKGKIHPKAKAITLVKGFDTTETGIRPISHVIKEALKIPVCSLSGANLANEIAEEKFSETTIGYKNRQEGELFKRLFETKYFKVGIVDDVLGVELCGALKNVVAIAAGIIDGLKLGDNTKAAVIRIGLLEMKKYIKMFYKGIKDETFFESCGIADVITTCYGGRNRKAAEAFIITGKSFEQLEKELLNGQKLQGTLTAKEIYSVLNRKGLEKEFPLFTTVYRIVFEGLDPHNITFSISRKKLYTYTSNEETANETSDDIELKKKEELSDEEELNILNICVHTNKRTFWFENFKNCAALLSEMFYIFVIGGKVEYKYENMRKVETKNSVEEKAYNVC</sequence>
<dbReference type="PANTHER" id="PTHR11728:SF8">
    <property type="entry name" value="GLYCEROL-3-PHOSPHATE DEHYDROGENASE [NAD(+)]-RELATED"/>
    <property type="match status" value="1"/>
</dbReference>
<comment type="similarity">
    <text evidence="1 5">Belongs to the NAD-dependent glycerol-3-phosphate dehydrogenase family.</text>
</comment>
<dbReference type="Pfam" id="PF07479">
    <property type="entry name" value="NAD_Gly3P_dh_C"/>
    <property type="match status" value="1"/>
</dbReference>
<dbReference type="AlphaFoldDB" id="A0A8H3M763"/>
<evidence type="ECO:0000256" key="5">
    <source>
        <dbReference type="RuleBase" id="RU000437"/>
    </source>
</evidence>
<dbReference type="SUPFAM" id="SSF48179">
    <property type="entry name" value="6-phosphogluconate dehydrogenase C-terminal domain-like"/>
    <property type="match status" value="1"/>
</dbReference>
<dbReference type="PROSITE" id="PS00957">
    <property type="entry name" value="NAD_G3PDH"/>
    <property type="match status" value="1"/>
</dbReference>
<dbReference type="OrthoDB" id="10263760at2759"/>
<keyword evidence="2 5" id="KW-0560">Oxidoreductase</keyword>
<dbReference type="FunFam" id="3.40.50.720:FF:000365">
    <property type="entry name" value="Glycerol-3-phosphate dehydrogenase [NAD(+)]"/>
    <property type="match status" value="1"/>
</dbReference>
<dbReference type="EMBL" id="BLAL01000285">
    <property type="protein sequence ID" value="GES99992.1"/>
    <property type="molecule type" value="Genomic_DNA"/>
</dbReference>
<dbReference type="GO" id="GO:0005829">
    <property type="term" value="C:cytosol"/>
    <property type="evidence" value="ECO:0007669"/>
    <property type="project" value="TreeGrafter"/>
</dbReference>
<evidence type="ECO:0000256" key="2">
    <source>
        <dbReference type="ARBA" id="ARBA00023002"/>
    </source>
</evidence>
<dbReference type="InterPro" id="IPR013328">
    <property type="entry name" value="6PGD_dom2"/>
</dbReference>
<dbReference type="InterPro" id="IPR008927">
    <property type="entry name" value="6-PGluconate_DH-like_C_sf"/>
</dbReference>
<dbReference type="InterPro" id="IPR017751">
    <property type="entry name" value="G3P_DH_NAD-dep_euk"/>
</dbReference>
<evidence type="ECO:0000313" key="10">
    <source>
        <dbReference type="Proteomes" id="UP000615446"/>
    </source>
</evidence>
<dbReference type="Gene3D" id="1.10.1040.10">
    <property type="entry name" value="N-(1-d-carboxylethyl)-l-norvaline Dehydrogenase, domain 2"/>
    <property type="match status" value="1"/>
</dbReference>
<dbReference type="GO" id="GO:0051287">
    <property type="term" value="F:NAD binding"/>
    <property type="evidence" value="ECO:0007669"/>
    <property type="project" value="UniProtKB-UniRule"/>
</dbReference>
<proteinExistence type="inferred from homology"/>
<dbReference type="InterPro" id="IPR006168">
    <property type="entry name" value="G3P_DH_NAD-dep"/>
</dbReference>
<dbReference type="InterPro" id="IPR006109">
    <property type="entry name" value="G3P_DH_NAD-dep_C"/>
</dbReference>
<evidence type="ECO:0000256" key="3">
    <source>
        <dbReference type="ARBA" id="ARBA00023027"/>
    </source>
</evidence>
<dbReference type="GO" id="GO:0046168">
    <property type="term" value="P:glycerol-3-phosphate catabolic process"/>
    <property type="evidence" value="ECO:0007669"/>
    <property type="project" value="UniProtKB-UniRule"/>
</dbReference>
<dbReference type="Gene3D" id="3.40.50.720">
    <property type="entry name" value="NAD(P)-binding Rossmann-like Domain"/>
    <property type="match status" value="1"/>
</dbReference>
<dbReference type="GO" id="GO:0005975">
    <property type="term" value="P:carbohydrate metabolic process"/>
    <property type="evidence" value="ECO:0007669"/>
    <property type="project" value="InterPro"/>
</dbReference>
<comment type="catalytic activity">
    <reaction evidence="4 6">
        <text>sn-glycerol 3-phosphate + NAD(+) = dihydroxyacetone phosphate + NADH + H(+)</text>
        <dbReference type="Rhea" id="RHEA:11092"/>
        <dbReference type="ChEBI" id="CHEBI:15378"/>
        <dbReference type="ChEBI" id="CHEBI:57540"/>
        <dbReference type="ChEBI" id="CHEBI:57597"/>
        <dbReference type="ChEBI" id="CHEBI:57642"/>
        <dbReference type="ChEBI" id="CHEBI:57945"/>
        <dbReference type="EC" id="1.1.1.8"/>
    </reaction>
</comment>
<dbReference type="Pfam" id="PF01210">
    <property type="entry name" value="NAD_Gly3P_dh_N"/>
    <property type="match status" value="1"/>
</dbReference>
<accession>A0A8H3M763</accession>
<evidence type="ECO:0000259" key="7">
    <source>
        <dbReference type="Pfam" id="PF01210"/>
    </source>
</evidence>
<name>A0A8H3M763_9GLOM</name>
<dbReference type="GO" id="GO:0141152">
    <property type="term" value="F:glycerol-3-phosphate dehydrogenase (NAD+) activity"/>
    <property type="evidence" value="ECO:0007669"/>
    <property type="project" value="UniProtKB-UniRule"/>
</dbReference>
<keyword evidence="3 5" id="KW-0520">NAD</keyword>
<dbReference type="PRINTS" id="PR00077">
    <property type="entry name" value="GPDHDRGNASE"/>
</dbReference>
<evidence type="ECO:0000259" key="8">
    <source>
        <dbReference type="Pfam" id="PF07479"/>
    </source>
</evidence>
<evidence type="ECO:0000256" key="1">
    <source>
        <dbReference type="ARBA" id="ARBA00011009"/>
    </source>
</evidence>
<dbReference type="NCBIfam" id="TIGR03376">
    <property type="entry name" value="glycerol3P_DH"/>
    <property type="match status" value="1"/>
</dbReference>